<protein>
    <recommendedName>
        <fullName evidence="3">TnsA endonuclease N-terminal domain-containing protein</fullName>
    </recommendedName>
</protein>
<accession>A0A5N7JRZ5</accession>
<reference evidence="1 2" key="1">
    <citation type="submission" date="2019-09" db="EMBL/GenBank/DDBJ databases">
        <title>The draft genomes of Allium pathogen Pseudomonas sp.</title>
        <authorList>
            <person name="Fujikawa T."/>
            <person name="Sawada H."/>
        </authorList>
    </citation>
    <scope>NUCLEOTIDE SEQUENCE [LARGE SCALE GENOMIC DNA]</scope>
    <source>
        <strain evidence="1 2">MAFF 730085</strain>
    </source>
</reference>
<name>A0A5N7JRZ5_9PSED</name>
<evidence type="ECO:0000313" key="2">
    <source>
        <dbReference type="Proteomes" id="UP000325438"/>
    </source>
</evidence>
<dbReference type="AlphaFoldDB" id="A0A5N7JRZ5"/>
<comment type="caution">
    <text evidence="1">The sequence shown here is derived from an EMBL/GenBank/DDBJ whole genome shotgun (WGS) entry which is preliminary data.</text>
</comment>
<dbReference type="Proteomes" id="UP000325438">
    <property type="component" value="Unassembled WGS sequence"/>
</dbReference>
<evidence type="ECO:0008006" key="3">
    <source>
        <dbReference type="Google" id="ProtNLM"/>
    </source>
</evidence>
<evidence type="ECO:0000313" key="1">
    <source>
        <dbReference type="EMBL" id="MPQ84158.1"/>
    </source>
</evidence>
<gene>
    <name evidence="1" type="ORF">F0170_09265</name>
</gene>
<proteinExistence type="predicted"/>
<organism evidence="1 2">
    <name type="scientific">Pseudomonas kitaguniensis</name>
    <dbReference type="NCBI Taxonomy" id="2607908"/>
    <lineage>
        <taxon>Bacteria</taxon>
        <taxon>Pseudomonadati</taxon>
        <taxon>Pseudomonadota</taxon>
        <taxon>Gammaproteobacteria</taxon>
        <taxon>Pseudomonadales</taxon>
        <taxon>Pseudomonadaceae</taxon>
        <taxon>Pseudomonas</taxon>
    </lineage>
</organism>
<dbReference type="EMBL" id="VUBA01000048">
    <property type="protein sequence ID" value="MPQ84158.1"/>
    <property type="molecule type" value="Genomic_DNA"/>
</dbReference>
<sequence length="216" mass="25308">MPKKSRTSYFTQRGKYFGNLWVVFSLKVNKILRLGSDRQLAHWLLNLEYSPAIKTFSFEPGTKIVNVGGVDHRIDYHVEVIPFEGPTELHVLRTNGFSDNYEQNKQLAKNLKYQYLEFNDEHWLPHVPKIFPLLRLSSFLNCGRNAYIPSGLVETAQLHIQTYRQGSLKSYLSAVRLYDQNLGLLVFFRMVVESKISLSYENTIFEINARWWLNEK</sequence>
<dbReference type="RefSeq" id="WP_152749185.1">
    <property type="nucleotide sequence ID" value="NZ_VUBA01000048.1"/>
</dbReference>